<dbReference type="AlphaFoldDB" id="A0A084EZ16"/>
<feature type="coiled-coil region" evidence="1">
    <location>
        <begin position="151"/>
        <end position="178"/>
    </location>
</feature>
<accession>A0A084EZ16</accession>
<reference evidence="2 3" key="1">
    <citation type="submission" date="2014-02" db="EMBL/GenBank/DDBJ databases">
        <title>Genome sequence of Ureaplasma diversum strain 246.</title>
        <authorList>
            <person name="Sirand-Pugnet P."/>
            <person name="Breton M."/>
            <person name="Dordet-Frisoni E."/>
            <person name="Baranowski E."/>
            <person name="Barre A."/>
            <person name="Couture C."/>
            <person name="Dupuy V."/>
            <person name="Gaurivaud P."/>
            <person name="Jacob D."/>
            <person name="Lemaitre C."/>
            <person name="Manso-Silvan L."/>
            <person name="Nikolski M."/>
            <person name="Nouvel L.-X."/>
            <person name="Poumarat F."/>
            <person name="Tardy F."/>
            <person name="Thebault P."/>
            <person name="Theil S."/>
            <person name="Citti C."/>
            <person name="Thiaucourt F."/>
            <person name="Blanchard A."/>
        </authorList>
    </citation>
    <scope>NUCLEOTIDE SEQUENCE [LARGE SCALE GENOMIC DNA]</scope>
    <source>
        <strain evidence="2 3">NCTC 246</strain>
    </source>
</reference>
<dbReference type="Proteomes" id="UP000028537">
    <property type="component" value="Unassembled WGS sequence"/>
</dbReference>
<proteinExistence type="predicted"/>
<comment type="caution">
    <text evidence="2">The sequence shown here is derived from an EMBL/GenBank/DDBJ whole genome shotgun (WGS) entry which is preliminary data.</text>
</comment>
<organism evidence="2 3">
    <name type="scientific">Ureaplasma diversum NCTC 246</name>
    <dbReference type="NCBI Taxonomy" id="1188241"/>
    <lineage>
        <taxon>Bacteria</taxon>
        <taxon>Bacillati</taxon>
        <taxon>Mycoplasmatota</taxon>
        <taxon>Mycoplasmoidales</taxon>
        <taxon>Mycoplasmoidaceae</taxon>
        <taxon>Ureaplasma</taxon>
    </lineage>
</organism>
<evidence type="ECO:0000313" key="3">
    <source>
        <dbReference type="Proteomes" id="UP000028537"/>
    </source>
</evidence>
<gene>
    <name evidence="2" type="ORF">UDIV_3960</name>
</gene>
<evidence type="ECO:0000256" key="1">
    <source>
        <dbReference type="SAM" id="Coils"/>
    </source>
</evidence>
<dbReference type="EMBL" id="JFDP01000050">
    <property type="protein sequence ID" value="KEZ23208.1"/>
    <property type="molecule type" value="Genomic_DNA"/>
</dbReference>
<keyword evidence="3" id="KW-1185">Reference proteome</keyword>
<protein>
    <submittedName>
        <fullName evidence="2">Uncharacterized protein</fullName>
    </submittedName>
</protein>
<keyword evidence="1" id="KW-0175">Coiled coil</keyword>
<dbReference type="OrthoDB" id="399884at2"/>
<dbReference type="RefSeq" id="WP_038102751.1">
    <property type="nucleotide sequence ID" value="NZ_JFDP01000050.1"/>
</dbReference>
<name>A0A084EZ16_9BACT</name>
<evidence type="ECO:0000313" key="2">
    <source>
        <dbReference type="EMBL" id="KEZ23208.1"/>
    </source>
</evidence>
<dbReference type="eggNOG" id="COG0286">
    <property type="taxonomic scope" value="Bacteria"/>
</dbReference>
<sequence length="690" mass="80438">MFEFKTSFNANNTLHKAIAQGLYTLKQFNDDGLIKIPRYICVATFKPKNYWLIDGLKYQDFIYKNEKLTASPSNANPLDIKITFEHEGVWTDPKDLVKKVNSYQYLPTKINESNFAKINDYFYLNQPNQSNHNPSYFIKDLVKGIDVDTIINQLKIDNNFDETKLEQLTNNLNQLNLEPKVLDWVEPIFITNMKGIIASKWDHIGSKQAIKDRGAFFTPDEYAKKITEYVYNFINEQPTTPYLIIDRCVGTGNLEKFLDDSVLANTILNTYEFSEWVYLGELFKNRAKIIRPPYNNASLIDVYINENVMSLGDALSKDFNDWLATYLATWRKENPTGRVLFLENPPFRDETAQSKFVSGKSVSINYVIEQIYKTNQFPKNQVRDLSFQFIYSANMHMQENDQYCLISPIKYWKLNHINFEFVQGFLSNRKHYNATDGGLPIIRWKKTNNHSDVIHLENATIKKVFKRVNAFDISQNKEDYYAKLSIGNTLEHIGNILTNTDKGLSNRIFYVNNENIKKISVLHCASSWKSKSYLYDILTVMKSADKQELAWADETFINDCLLWTLLSDTVKCYSDETIKNHICLSGKAAQMLNSELFKDVHNDLINSWNEIIQRAKKMTDYQPHYLYGLNQINKDLNKKVVKYIDAFGKPQYGYEDDGLLNSSIQILKNKLKEFYSNHIEPKLFEYEILK</sequence>